<sequence length="68" mass="7840">MLGRRRQQAAIAGQHHHTAVLRLQNLGGFDRLFPFLIVSKREFKQRRGCFFYLAGFLGRNQVAIRKAA</sequence>
<evidence type="ECO:0000313" key="1">
    <source>
        <dbReference type="EMBL" id="HCO23649.1"/>
    </source>
</evidence>
<proteinExistence type="predicted"/>
<dbReference type="AlphaFoldDB" id="A0A3D3R4G8"/>
<name>A0A3D3R4G8_9PLAN</name>
<dbReference type="EMBL" id="DQAY01000066">
    <property type="protein sequence ID" value="HCO23649.1"/>
    <property type="molecule type" value="Genomic_DNA"/>
</dbReference>
<evidence type="ECO:0000313" key="2">
    <source>
        <dbReference type="Proteomes" id="UP000263642"/>
    </source>
</evidence>
<protein>
    <submittedName>
        <fullName evidence="1">Uncharacterized protein</fullName>
    </submittedName>
</protein>
<accession>A0A3D3R4G8</accession>
<reference evidence="1 2" key="1">
    <citation type="journal article" date="2018" name="Nat. Biotechnol.">
        <title>A standardized bacterial taxonomy based on genome phylogeny substantially revises the tree of life.</title>
        <authorList>
            <person name="Parks D.H."/>
            <person name="Chuvochina M."/>
            <person name="Waite D.W."/>
            <person name="Rinke C."/>
            <person name="Skarshewski A."/>
            <person name="Chaumeil P.A."/>
            <person name="Hugenholtz P."/>
        </authorList>
    </citation>
    <scope>NUCLEOTIDE SEQUENCE [LARGE SCALE GENOMIC DNA]</scope>
    <source>
        <strain evidence="1">UBA9375</strain>
    </source>
</reference>
<organism evidence="1 2">
    <name type="scientific">Gimesia maris</name>
    <dbReference type="NCBI Taxonomy" id="122"/>
    <lineage>
        <taxon>Bacteria</taxon>
        <taxon>Pseudomonadati</taxon>
        <taxon>Planctomycetota</taxon>
        <taxon>Planctomycetia</taxon>
        <taxon>Planctomycetales</taxon>
        <taxon>Planctomycetaceae</taxon>
        <taxon>Gimesia</taxon>
    </lineage>
</organism>
<gene>
    <name evidence="1" type="ORF">DIT97_11545</name>
</gene>
<dbReference type="Proteomes" id="UP000263642">
    <property type="component" value="Unassembled WGS sequence"/>
</dbReference>
<comment type="caution">
    <text evidence="1">The sequence shown here is derived from an EMBL/GenBank/DDBJ whole genome shotgun (WGS) entry which is preliminary data.</text>
</comment>